<dbReference type="Gene3D" id="1.10.10.10">
    <property type="entry name" value="Winged helix-like DNA-binding domain superfamily/Winged helix DNA-binding domain"/>
    <property type="match status" value="1"/>
</dbReference>
<feature type="domain" description="DZIP3-like HEPN" evidence="6">
    <location>
        <begin position="985"/>
        <end position="1061"/>
    </location>
</feature>
<dbReference type="InterPro" id="IPR041249">
    <property type="entry name" value="HEPN_DZIP3"/>
</dbReference>
<dbReference type="EMBL" id="LSMT01000354">
    <property type="protein sequence ID" value="PFX19564.1"/>
    <property type="molecule type" value="Genomic_DNA"/>
</dbReference>
<protein>
    <submittedName>
        <fullName evidence="7">Nephrocystin-3</fullName>
    </submittedName>
</protein>
<dbReference type="Pfam" id="PF08477">
    <property type="entry name" value="Roc"/>
    <property type="match status" value="1"/>
</dbReference>
<dbReference type="Pfam" id="PF18738">
    <property type="entry name" value="HEPN_DZIP3"/>
    <property type="match status" value="1"/>
</dbReference>
<comment type="caution">
    <text evidence="7">The sequence shown here is derived from an EMBL/GenBank/DDBJ whole genome shotgun (WGS) entry which is preliminary data.</text>
</comment>
<reference evidence="8" key="1">
    <citation type="journal article" date="2017" name="bioRxiv">
        <title>Comparative analysis of the genomes of Stylophora pistillata and Acropora digitifera provides evidence for extensive differences between species of corals.</title>
        <authorList>
            <person name="Voolstra C.R."/>
            <person name="Li Y."/>
            <person name="Liew Y.J."/>
            <person name="Baumgarten S."/>
            <person name="Zoccola D."/>
            <person name="Flot J.-F."/>
            <person name="Tambutte S."/>
            <person name="Allemand D."/>
            <person name="Aranda M."/>
        </authorList>
    </citation>
    <scope>NUCLEOTIDE SEQUENCE [LARGE SCALE GENOMIC DNA]</scope>
</reference>
<dbReference type="InterPro" id="IPR032171">
    <property type="entry name" value="COR-A"/>
</dbReference>
<feature type="repeat" description="TPR" evidence="3">
    <location>
        <begin position="14"/>
        <end position="47"/>
    </location>
</feature>
<evidence type="ECO:0000313" key="7">
    <source>
        <dbReference type="EMBL" id="PFX19564.1"/>
    </source>
</evidence>
<feature type="region of interest" description="Disordered" evidence="4">
    <location>
        <begin position="363"/>
        <end position="409"/>
    </location>
</feature>
<evidence type="ECO:0000313" key="8">
    <source>
        <dbReference type="Proteomes" id="UP000225706"/>
    </source>
</evidence>
<dbReference type="Pfam" id="PF16095">
    <property type="entry name" value="COR-A"/>
    <property type="match status" value="1"/>
</dbReference>
<dbReference type="PROSITE" id="PS50005">
    <property type="entry name" value="TPR"/>
    <property type="match status" value="5"/>
</dbReference>
<feature type="repeat" description="TPR" evidence="3">
    <location>
        <begin position="98"/>
        <end position="131"/>
    </location>
</feature>
<organism evidence="7 8">
    <name type="scientific">Stylophora pistillata</name>
    <name type="common">Smooth cauliflower coral</name>
    <dbReference type="NCBI Taxonomy" id="50429"/>
    <lineage>
        <taxon>Eukaryota</taxon>
        <taxon>Metazoa</taxon>
        <taxon>Cnidaria</taxon>
        <taxon>Anthozoa</taxon>
        <taxon>Hexacorallia</taxon>
        <taxon>Scleractinia</taxon>
        <taxon>Astrocoeniina</taxon>
        <taxon>Pocilloporidae</taxon>
        <taxon>Stylophora</taxon>
    </lineage>
</organism>
<dbReference type="AlphaFoldDB" id="A0A2B4RMB0"/>
<evidence type="ECO:0000256" key="3">
    <source>
        <dbReference type="PROSITE-ProRule" id="PRU00339"/>
    </source>
</evidence>
<evidence type="ECO:0000256" key="4">
    <source>
        <dbReference type="SAM" id="MobiDB-lite"/>
    </source>
</evidence>
<keyword evidence="8" id="KW-1185">Reference proteome</keyword>
<dbReference type="PANTHER" id="PTHR45641:SF19">
    <property type="entry name" value="NEPHROCYSTIN-3"/>
    <property type="match status" value="1"/>
</dbReference>
<dbReference type="InterPro" id="IPR019734">
    <property type="entry name" value="TPR_rpt"/>
</dbReference>
<feature type="repeat" description="TPR" evidence="3">
    <location>
        <begin position="140"/>
        <end position="173"/>
    </location>
</feature>
<evidence type="ECO:0000256" key="1">
    <source>
        <dbReference type="ARBA" id="ARBA00022737"/>
    </source>
</evidence>
<dbReference type="InterPro" id="IPR027417">
    <property type="entry name" value="P-loop_NTPase"/>
</dbReference>
<name>A0A2B4RMB0_STYPI</name>
<feature type="repeat" description="TPR" evidence="3">
    <location>
        <begin position="182"/>
        <end position="215"/>
    </location>
</feature>
<dbReference type="SUPFAM" id="SSF48452">
    <property type="entry name" value="TPR-like"/>
    <property type="match status" value="1"/>
</dbReference>
<dbReference type="InterPro" id="IPR011990">
    <property type="entry name" value="TPR-like_helical_dom_sf"/>
</dbReference>
<evidence type="ECO:0000256" key="2">
    <source>
        <dbReference type="ARBA" id="ARBA00022803"/>
    </source>
</evidence>
<dbReference type="Pfam" id="PF13424">
    <property type="entry name" value="TPR_12"/>
    <property type="match status" value="3"/>
</dbReference>
<dbReference type="SUPFAM" id="SSF52540">
    <property type="entry name" value="P-loop containing nucleoside triphosphate hydrolases"/>
    <property type="match status" value="1"/>
</dbReference>
<keyword evidence="2 3" id="KW-0802">TPR repeat</keyword>
<dbReference type="Gene3D" id="3.40.50.300">
    <property type="entry name" value="P-loop containing nucleotide triphosphate hydrolases"/>
    <property type="match status" value="1"/>
</dbReference>
<keyword evidence="1" id="KW-0677">Repeat</keyword>
<feature type="repeat" description="TPR" evidence="3">
    <location>
        <begin position="56"/>
        <end position="89"/>
    </location>
</feature>
<evidence type="ECO:0000259" key="5">
    <source>
        <dbReference type="Pfam" id="PF16095"/>
    </source>
</evidence>
<dbReference type="PRINTS" id="PR00381">
    <property type="entry name" value="KINESINLIGHT"/>
</dbReference>
<dbReference type="Proteomes" id="UP000225706">
    <property type="component" value="Unassembled WGS sequence"/>
</dbReference>
<proteinExistence type="predicted"/>
<dbReference type="SMART" id="SM00028">
    <property type="entry name" value="TPR"/>
    <property type="match status" value="5"/>
</dbReference>
<evidence type="ECO:0000259" key="6">
    <source>
        <dbReference type="Pfam" id="PF18738"/>
    </source>
</evidence>
<sequence length="1071" mass="121971">MAAAFEGPKHLDDAASYCHLGNLHGELGDLERAKDFHYRALEIRLKKLGPEHVDVAAIYKNLGIICEKLGEIDRAKEWYERALDILLKKLGPGHVAVAASYNNLGILHWELGDLERAKDFHYRALEIRLKKLGPEHVDVAATYNNLGIICEKLGEIDPAKEWYERALDILLKKLGPGHVDVAASYRNLGIIYEKLGEIDRARDFHYRALEIRLKKLGPEHLDLAATSNNLYERALAFRLKKLGPEHVDVAATYDSLDLVTGGIPWYVLHGGPSVLNAYQRGLKFGKTYDKRTKILLIGQDRVGKTSLRKHLQGVKFDRDETSTSGVEMMPAVKNAAKQAWKNPASFESTSAFDHKCAELINKELSRSSPEKSHSARQLRGEDDSPKKESGTEKPRGDGLTPIVDTETVEGDIRKQNQEQIPVKVASLLRRKNPDKDDGIWPIIWDFAGQAVYHAIHPIFLSQEAIYVLALDLTRELTTPAQCRVQPRDHAEVEVTSPDTEDTNLDHILKWLDLVHCLSTAKKLGRTTEGAFPPVILVGTHADIIRNSGRDPTKVMDAVLDKISDMAPHEIVDHIHAKFVIDNTKAGCPVQQEDQEIVSMRQRILELAEKMPHTKNEIPLLWHYVEEKIFEMVEKKEHYLPKKRFQKEVADALCHFDVQDDVEGLLHFLRSRGTVIYHDHPENPDGLVVLDPQWLIDVLSKIITVYPTWEARPSIKKHYRVLGNTGFLSNVLLNQSFKNLKLERTRKNLLELMEKFNLICNSRGCKGRDFPYFVPCMLTLPMNDKRSKYMENGPLPVYLTFNTNYVPAGLFCRLISLFWEWTSQLCGIFIEPTLFANSARFNVSKFYHITLEAHKTVISLKLWTNGDSNQEEEKKICGQLLRDFAASCKYSVHDAPSFCPKKLDPWIQALSEFKKGNATAVRIFYDVRDQGHFEVQVLEKLSSFVVLTSDYRHDGISHSDDRLVSRNKQLYNIWCENVNESLFGLDRDSLPLDLDFSKDANIVRLKFFNDDVYSHANQASVDDATFNFYWQDISAAKVVLGGFGYRSAIGKLKNKCMDPLMESAWQRLRSTF</sequence>
<dbReference type="PANTHER" id="PTHR45641">
    <property type="entry name" value="TETRATRICOPEPTIDE REPEAT PROTEIN (AFU_ORTHOLOGUE AFUA_6G03870)"/>
    <property type="match status" value="1"/>
</dbReference>
<feature type="domain" description="COR" evidence="5">
    <location>
        <begin position="618"/>
        <end position="763"/>
    </location>
</feature>
<dbReference type="Gene3D" id="1.25.40.10">
    <property type="entry name" value="Tetratricopeptide repeat domain"/>
    <property type="match status" value="2"/>
</dbReference>
<dbReference type="OrthoDB" id="5964455at2759"/>
<feature type="compositionally biased region" description="Basic and acidic residues" evidence="4">
    <location>
        <begin position="363"/>
        <end position="396"/>
    </location>
</feature>
<accession>A0A2B4RMB0</accession>
<dbReference type="InterPro" id="IPR036388">
    <property type="entry name" value="WH-like_DNA-bd_sf"/>
</dbReference>
<gene>
    <name evidence="7" type="primary">NPHP3</name>
    <name evidence="7" type="ORF">AWC38_SpisGene16022</name>
</gene>